<dbReference type="PANTHER" id="PTHR33870:SF4">
    <property type="entry name" value="CARDIOMYOPATHY-ASSOCIATED PROTEIN"/>
    <property type="match status" value="1"/>
</dbReference>
<dbReference type="GeneID" id="110781741"/>
<reference evidence="3" key="1">
    <citation type="journal article" date="2021" name="Nat. Commun.">
        <title>Genomic analyses provide insights into spinach domestication and the genetic basis of agronomic traits.</title>
        <authorList>
            <person name="Cai X."/>
            <person name="Sun X."/>
            <person name="Xu C."/>
            <person name="Sun H."/>
            <person name="Wang X."/>
            <person name="Ge C."/>
            <person name="Zhang Z."/>
            <person name="Wang Q."/>
            <person name="Fei Z."/>
            <person name="Jiao C."/>
            <person name="Wang Q."/>
        </authorList>
    </citation>
    <scope>NUCLEOTIDE SEQUENCE [LARGE SCALE GENOMIC DNA]</scope>
    <source>
        <strain evidence="3">cv. Varoflay</strain>
    </source>
</reference>
<dbReference type="OrthoDB" id="1908091at2759"/>
<feature type="transmembrane region" description="Helical" evidence="2">
    <location>
        <begin position="50"/>
        <end position="74"/>
    </location>
</feature>
<reference evidence="4" key="2">
    <citation type="submission" date="2025-08" db="UniProtKB">
        <authorList>
            <consortium name="RefSeq"/>
        </authorList>
    </citation>
    <scope>IDENTIFICATION</scope>
    <source>
        <tissue evidence="4">Leaf</tissue>
    </source>
</reference>
<dbReference type="Proteomes" id="UP000813463">
    <property type="component" value="Chromosome 6"/>
</dbReference>
<feature type="compositionally biased region" description="Polar residues" evidence="1">
    <location>
        <begin position="753"/>
        <end position="762"/>
    </location>
</feature>
<keyword evidence="2" id="KW-1133">Transmembrane helix</keyword>
<feature type="region of interest" description="Disordered" evidence="1">
    <location>
        <begin position="271"/>
        <end position="290"/>
    </location>
</feature>
<feature type="compositionally biased region" description="Acidic residues" evidence="1">
    <location>
        <begin position="317"/>
        <end position="351"/>
    </location>
</feature>
<sequence>MAIGSLRHQQPKGIFKMTYFRVVYRSVLNHPFLMVMLLFLVCLHRYFPFLFSLLVSASPVIICTAILLGTLLIYGEPNDNNNKNHEEMSNTHVTLRNGVDDHAYSVDKEEIFSKDRFSEVRKDIVEKGMRGSGMLSSGISVNEELTNEIGWDYCNGKRSKGSLNYKEKSKSSFGFANFEMADVQMHRDREFDDNSIKLHRDIGKQDRNADYTVNHVFSDTESDEKEKSAFDALVADIIPTIQETHPLLDSEDPSHPDTSNASLKFELQSLDSNHSSADSSDDENGDETDNINENETLKAEMEKSQQLESLFTRTIDEVDEEEEMVDDENSSEDVEADDDDDEDDDDEEENSNVEKGVSKQVTIWTEEDEKNLRLVGNSELERDLRLENLLARRRVKRNFSMISERNLIDLDRPDIPFQIPPISTTRVNPFDTPSVNNTYQHQFNLPPIPGSAPSVRVPRRNPFESPCTSPKAVQNLTEELRKEETMEMNLNNAVFQETRSLRTGYNHTGNSLKPNLNNAGFHETGSSSTGYNHVLKPDFVEINRKDAVFRRYESFSTGYNHTGEASRKDFMEIDRRDAVLRRHETFNTRSAFRNVFTPSQEKFVHFKVRPVFVVPEQVVGGDQEVRHDSESSHESESNTSSSDSDHNEPKQDLVADESDHVSNHSEETSSESSDMVDSLHDDQEEELVDSLEANAEVNADHIFHKEEAVHENVDDDATSSTSTSMASEKDHSSERMGQDEEDEAVNKSVFSPKASSTMSDLNPGSMEEEHGIIEPPVYDSSPSSAGKVTPFSFSDGQV</sequence>
<dbReference type="KEGG" id="soe:110781741"/>
<keyword evidence="3" id="KW-1185">Reference proteome</keyword>
<dbReference type="PANTHER" id="PTHR33870">
    <property type="entry name" value="CARDIOMYOPATHY-ASSOCIATED PROTEIN"/>
    <property type="match status" value="1"/>
</dbReference>
<keyword evidence="2" id="KW-0472">Membrane</keyword>
<evidence type="ECO:0000313" key="4">
    <source>
        <dbReference type="RefSeq" id="XP_021841483.1"/>
    </source>
</evidence>
<feature type="compositionally biased region" description="Acidic residues" evidence="1">
    <location>
        <begin position="279"/>
        <end position="290"/>
    </location>
</feature>
<dbReference type="AlphaFoldDB" id="A0A9R0I2M6"/>
<feature type="compositionally biased region" description="Polar residues" evidence="1">
    <location>
        <begin position="780"/>
        <end position="798"/>
    </location>
</feature>
<feature type="compositionally biased region" description="Basic and acidic residues" evidence="1">
    <location>
        <begin position="623"/>
        <end position="636"/>
    </location>
</feature>
<feature type="compositionally biased region" description="Basic and acidic residues" evidence="1">
    <location>
        <begin position="727"/>
        <end position="738"/>
    </location>
</feature>
<dbReference type="RefSeq" id="XP_021841483.1">
    <property type="nucleotide sequence ID" value="XM_021985791.2"/>
</dbReference>
<evidence type="ECO:0000256" key="1">
    <source>
        <dbReference type="SAM" id="MobiDB-lite"/>
    </source>
</evidence>
<feature type="transmembrane region" description="Helical" evidence="2">
    <location>
        <begin position="22"/>
        <end position="43"/>
    </location>
</feature>
<feature type="region of interest" description="Disordered" evidence="1">
    <location>
        <begin position="619"/>
        <end position="798"/>
    </location>
</feature>
<proteinExistence type="predicted"/>
<dbReference type="GO" id="GO:0004386">
    <property type="term" value="F:helicase activity"/>
    <property type="evidence" value="ECO:0007669"/>
    <property type="project" value="UniProtKB-KW"/>
</dbReference>
<feature type="compositionally biased region" description="Basic and acidic residues" evidence="1">
    <location>
        <begin position="643"/>
        <end position="667"/>
    </location>
</feature>
<evidence type="ECO:0000313" key="3">
    <source>
        <dbReference type="Proteomes" id="UP000813463"/>
    </source>
</evidence>
<feature type="compositionally biased region" description="Basic and acidic residues" evidence="1">
    <location>
        <begin position="698"/>
        <end position="712"/>
    </location>
</feature>
<feature type="region of interest" description="Disordered" evidence="1">
    <location>
        <begin position="316"/>
        <end position="360"/>
    </location>
</feature>
<organism evidence="3 4">
    <name type="scientific">Spinacia oleracea</name>
    <name type="common">Spinach</name>
    <dbReference type="NCBI Taxonomy" id="3562"/>
    <lineage>
        <taxon>Eukaryota</taxon>
        <taxon>Viridiplantae</taxon>
        <taxon>Streptophyta</taxon>
        <taxon>Embryophyta</taxon>
        <taxon>Tracheophyta</taxon>
        <taxon>Spermatophyta</taxon>
        <taxon>Magnoliopsida</taxon>
        <taxon>eudicotyledons</taxon>
        <taxon>Gunneridae</taxon>
        <taxon>Pentapetalae</taxon>
        <taxon>Caryophyllales</taxon>
        <taxon>Chenopodiaceae</taxon>
        <taxon>Chenopodioideae</taxon>
        <taxon>Anserineae</taxon>
        <taxon>Spinacia</taxon>
    </lineage>
</organism>
<name>A0A9R0I2M6_SPIOL</name>
<gene>
    <name evidence="4" type="primary">LOC110781741</name>
</gene>
<protein>
    <submittedName>
        <fullName evidence="4">Chromatin-remodeling ATPase INO80</fullName>
    </submittedName>
</protein>
<evidence type="ECO:0000256" key="2">
    <source>
        <dbReference type="SAM" id="Phobius"/>
    </source>
</evidence>
<accession>A0A9R0I2M6</accession>
<keyword evidence="2" id="KW-0812">Transmembrane</keyword>